<comment type="caution">
    <text evidence="1">The sequence shown here is derived from an EMBL/GenBank/DDBJ whole genome shotgun (WGS) entry which is preliminary data.</text>
</comment>
<dbReference type="AlphaFoldDB" id="A0A0M3AS32"/>
<keyword evidence="2" id="KW-1185">Reference proteome</keyword>
<reference evidence="1 2" key="1">
    <citation type="submission" date="2015-04" db="EMBL/GenBank/DDBJ databases">
        <title>Genome sequence of aromatic hydrocarbons-degrading Sphingobium chungbukense DJ77.</title>
        <authorList>
            <person name="Kim Y.-C."/>
            <person name="Chae J.-C."/>
        </authorList>
    </citation>
    <scope>NUCLEOTIDE SEQUENCE [LARGE SCALE GENOMIC DNA]</scope>
    <source>
        <strain evidence="1 2">DJ77</strain>
    </source>
</reference>
<name>A0A0M3AS32_9SPHN</name>
<accession>A0A0M3AS32</accession>
<sequence length="64" mass="6934">MALVVLLDAGAFRPPALFLLGFPGRIGLFSDNRMIPAPIPTQDETVHCARSTLPERLYVPTKAA</sequence>
<evidence type="ECO:0000313" key="2">
    <source>
        <dbReference type="Proteomes" id="UP000033874"/>
    </source>
</evidence>
<proteinExistence type="predicted"/>
<dbReference type="Proteomes" id="UP000033874">
    <property type="component" value="Unassembled WGS sequence"/>
</dbReference>
<protein>
    <submittedName>
        <fullName evidence="1">Uncharacterized protein</fullName>
    </submittedName>
</protein>
<organism evidence="1 2">
    <name type="scientific">Sphingobium chungbukense</name>
    <dbReference type="NCBI Taxonomy" id="56193"/>
    <lineage>
        <taxon>Bacteria</taxon>
        <taxon>Pseudomonadati</taxon>
        <taxon>Pseudomonadota</taxon>
        <taxon>Alphaproteobacteria</taxon>
        <taxon>Sphingomonadales</taxon>
        <taxon>Sphingomonadaceae</taxon>
        <taxon>Sphingobium</taxon>
    </lineage>
</organism>
<dbReference type="EMBL" id="LBIC01000003">
    <property type="protein sequence ID" value="KKW92665.1"/>
    <property type="molecule type" value="Genomic_DNA"/>
</dbReference>
<gene>
    <name evidence="1" type="ORF">YP76_06945</name>
</gene>
<evidence type="ECO:0000313" key="1">
    <source>
        <dbReference type="EMBL" id="KKW92665.1"/>
    </source>
</evidence>